<keyword evidence="1" id="KW-0732">Signal</keyword>
<dbReference type="KEGG" id="mpt:Mpe_A0964"/>
<dbReference type="Pfam" id="PF06980">
    <property type="entry name" value="DUF1302"/>
    <property type="match status" value="1"/>
</dbReference>
<proteinExistence type="predicted"/>
<keyword evidence="3" id="KW-1185">Reference proteome</keyword>
<feature type="signal peptide" evidence="1">
    <location>
        <begin position="1"/>
        <end position="42"/>
    </location>
</feature>
<reference evidence="2 3" key="1">
    <citation type="journal article" date="2007" name="J. Bacteriol.">
        <title>Whole-genome analysis of the methyl tert-butyl ether-degrading beta-proteobacterium Methylibium petroleiphilum PM1.</title>
        <authorList>
            <person name="Kane S.R."/>
            <person name="Chakicherla A.Y."/>
            <person name="Chain P.S.G."/>
            <person name="Schmidt R."/>
            <person name="Shin M.W."/>
            <person name="Legler T.C."/>
            <person name="Scow K.M."/>
            <person name="Larimer F.W."/>
            <person name="Lucas S.M."/>
            <person name="Richardson P.M."/>
            <person name="Hristova K.R."/>
        </authorList>
    </citation>
    <scope>NUCLEOTIDE SEQUENCE [LARGE SCALE GENOMIC DNA]</scope>
    <source>
        <strain evidence="3">ATCC BAA-1232 / LMG 22953 / PM1</strain>
    </source>
</reference>
<sequence>MRKISTSAFGRSCAASRALGTRCVAAAALALPFGLPGGAAHAFEIRTDNPDLKLRWDNTFKYSNAFRVKSQSERLLQDVNLDDGDRNFDKGLISNRIDLLSEVDVGWKSLGFRASGAAWYDTVYNRRNDHDSPASANSTSVGPDRFTDATRKLHGRKAEVLDFFAFGKTDLGSMPLTVRLGRHTLIYGESLFFGSNGIAAAQGPVDLVKLLTVPSSQFKEILRPVEQISSVLQINSQMTLGAYYQFKFRESIIPAAGSYLSAFDFVGDGAERFIVGAPITPGGGAAAFWRGADIEARNSGQGGLQFRWAPTGSEWEFGVYAARYHDKGAALYLTPSAAPDVVSGRVGAIQQVYHEGIKTYGASATTSIGQLNLAFEGSIRRNASLVSDPQVVLPGVLADNDAHPLYAVGNTAHAQVSGIYVLSETRLWDAGAFLGEVAWNRRLSIDKNPGALDPNTTRDAAALRFIFEPSYFQVVDGVDLSLPIGVGYNFYGRSSSIFNFNGGSSKGGDFSIGVKATYRTVWQAGLTYTGFYGGEDTFLTPANSPTPVLSYKQFYKDRNFISFSLQRAL</sequence>
<dbReference type="EMBL" id="CP000555">
    <property type="protein sequence ID" value="ABM93926.1"/>
    <property type="molecule type" value="Genomic_DNA"/>
</dbReference>
<organism evidence="2 3">
    <name type="scientific">Methylibium petroleiphilum (strain ATCC BAA-1232 / LMG 22953 / PM1)</name>
    <dbReference type="NCBI Taxonomy" id="420662"/>
    <lineage>
        <taxon>Bacteria</taxon>
        <taxon>Pseudomonadati</taxon>
        <taxon>Pseudomonadota</taxon>
        <taxon>Betaproteobacteria</taxon>
        <taxon>Burkholderiales</taxon>
        <taxon>Sphaerotilaceae</taxon>
        <taxon>Methylibium</taxon>
    </lineage>
</organism>
<feature type="chain" id="PRO_5002646344" description="DUF1302 domain-containing protein" evidence="1">
    <location>
        <begin position="43"/>
        <end position="569"/>
    </location>
</feature>
<protein>
    <recommendedName>
        <fullName evidence="4">DUF1302 domain-containing protein</fullName>
    </recommendedName>
</protein>
<dbReference type="RefSeq" id="WP_011828564.1">
    <property type="nucleotide sequence ID" value="NC_008825.1"/>
</dbReference>
<dbReference type="STRING" id="420662.Mpe_A0964"/>
<dbReference type="AlphaFoldDB" id="A2SED7"/>
<dbReference type="HOGENOM" id="CLU_016532_0_0_4"/>
<name>A2SED7_METPP</name>
<dbReference type="InterPro" id="IPR010727">
    <property type="entry name" value="DUF1302"/>
</dbReference>
<evidence type="ECO:0000256" key="1">
    <source>
        <dbReference type="SAM" id="SignalP"/>
    </source>
</evidence>
<dbReference type="Proteomes" id="UP000000366">
    <property type="component" value="Chromosome"/>
</dbReference>
<gene>
    <name evidence="2" type="ordered locus">Mpe_A0964</name>
</gene>
<dbReference type="eggNOG" id="COG3203">
    <property type="taxonomic scope" value="Bacteria"/>
</dbReference>
<evidence type="ECO:0000313" key="2">
    <source>
        <dbReference type="EMBL" id="ABM93926.1"/>
    </source>
</evidence>
<evidence type="ECO:0008006" key="4">
    <source>
        <dbReference type="Google" id="ProtNLM"/>
    </source>
</evidence>
<accession>A2SED7</accession>
<evidence type="ECO:0000313" key="3">
    <source>
        <dbReference type="Proteomes" id="UP000000366"/>
    </source>
</evidence>